<feature type="transmembrane region" description="Helical" evidence="5">
    <location>
        <begin position="128"/>
        <end position="150"/>
    </location>
</feature>
<evidence type="ECO:0000256" key="2">
    <source>
        <dbReference type="ARBA" id="ARBA00022692"/>
    </source>
</evidence>
<dbReference type="GO" id="GO:0016020">
    <property type="term" value="C:membrane"/>
    <property type="evidence" value="ECO:0007669"/>
    <property type="project" value="UniProtKB-SubCell"/>
</dbReference>
<keyword evidence="7" id="KW-1185">Reference proteome</keyword>
<feature type="transmembrane region" description="Helical" evidence="5">
    <location>
        <begin position="101"/>
        <end position="122"/>
    </location>
</feature>
<evidence type="ECO:0000256" key="3">
    <source>
        <dbReference type="ARBA" id="ARBA00022989"/>
    </source>
</evidence>
<keyword evidence="2 5" id="KW-0812">Transmembrane</keyword>
<evidence type="ECO:0000256" key="5">
    <source>
        <dbReference type="SAM" id="Phobius"/>
    </source>
</evidence>
<dbReference type="EMBL" id="CP010777">
    <property type="protein sequence ID" value="AKQ47560.1"/>
    <property type="molecule type" value="Genomic_DNA"/>
</dbReference>
<feature type="transmembrane region" description="Helical" evidence="5">
    <location>
        <begin position="69"/>
        <end position="89"/>
    </location>
</feature>
<evidence type="ECO:0000256" key="4">
    <source>
        <dbReference type="ARBA" id="ARBA00023136"/>
    </source>
</evidence>
<reference evidence="6 7" key="1">
    <citation type="submission" date="2015-01" db="EMBL/GenBank/DDBJ databases">
        <title>Rufibacter sp./DG31D/ whole genome sequencing.</title>
        <authorList>
            <person name="Kim M.K."/>
            <person name="Srinivasan S."/>
            <person name="Lee J.-J."/>
        </authorList>
    </citation>
    <scope>NUCLEOTIDE SEQUENCE [LARGE SCALE GENOMIC DNA]</scope>
    <source>
        <strain evidence="6 7">DG31D</strain>
    </source>
</reference>
<dbReference type="GO" id="GO:0016829">
    <property type="term" value="F:lyase activity"/>
    <property type="evidence" value="ECO:0007669"/>
    <property type="project" value="InterPro"/>
</dbReference>
<dbReference type="InterPro" id="IPR039020">
    <property type="entry name" value="PaxB-like"/>
</dbReference>
<keyword evidence="3 5" id="KW-1133">Transmembrane helix</keyword>
<dbReference type="RefSeq" id="WP_076606622.1">
    <property type="nucleotide sequence ID" value="NZ_CP010777.1"/>
</dbReference>
<feature type="transmembrane region" description="Helical" evidence="5">
    <location>
        <begin position="43"/>
        <end position="63"/>
    </location>
</feature>
<gene>
    <name evidence="6" type="ORF">TH63_08185</name>
</gene>
<proteinExistence type="predicted"/>
<evidence type="ECO:0000313" key="7">
    <source>
        <dbReference type="Proteomes" id="UP000036458"/>
    </source>
</evidence>
<accession>A0A0H4VNT2</accession>
<dbReference type="STRING" id="1379910.TH63_08185"/>
<dbReference type="PANTHER" id="PTHR42038">
    <property type="match status" value="1"/>
</dbReference>
<dbReference type="Pfam" id="PF25129">
    <property type="entry name" value="Pyr4-TMTC"/>
    <property type="match status" value="1"/>
</dbReference>
<evidence type="ECO:0008006" key="8">
    <source>
        <dbReference type="Google" id="ProtNLM"/>
    </source>
</evidence>
<dbReference type="Proteomes" id="UP000036458">
    <property type="component" value="Chromosome"/>
</dbReference>
<protein>
    <recommendedName>
        <fullName evidence="8">Integral membrane protein</fullName>
    </recommendedName>
</protein>
<dbReference type="KEGG" id="ruf:TH63_08185"/>
<sequence length="220" mass="25857">MLQNPVHIDPTLGMILQISSGLFWTITYILILRRGYLDKLYGMPMVALCANVAWEFIFAFVYPHPKPQLYIDYLWLLFDIGILAQYLRYGKREFPNHLPRPLFYGTFFFTLVFCALTIMLMAREFNDYIGIYAAFAQNLMMSVLFVRMFLKRNSMAGQSVYIALSKMVGTLFPSLLFYLYFPNSYLLILIYSGIFILDLVYFLLLYFKFKTEGLNPWAKL</sequence>
<organism evidence="6 7">
    <name type="scientific">Rufibacter radiotolerans</name>
    <dbReference type="NCBI Taxonomy" id="1379910"/>
    <lineage>
        <taxon>Bacteria</taxon>
        <taxon>Pseudomonadati</taxon>
        <taxon>Bacteroidota</taxon>
        <taxon>Cytophagia</taxon>
        <taxon>Cytophagales</taxon>
        <taxon>Hymenobacteraceae</taxon>
        <taxon>Rufibacter</taxon>
    </lineage>
</organism>
<name>A0A0H4VNT2_9BACT</name>
<evidence type="ECO:0000313" key="6">
    <source>
        <dbReference type="EMBL" id="AKQ47560.1"/>
    </source>
</evidence>
<evidence type="ECO:0000256" key="1">
    <source>
        <dbReference type="ARBA" id="ARBA00004141"/>
    </source>
</evidence>
<feature type="transmembrane region" description="Helical" evidence="5">
    <location>
        <begin position="187"/>
        <end position="207"/>
    </location>
</feature>
<dbReference type="AlphaFoldDB" id="A0A0H4VNT2"/>
<comment type="subcellular location">
    <subcellularLocation>
        <location evidence="1">Membrane</location>
        <topology evidence="1">Multi-pass membrane protein</topology>
    </subcellularLocation>
</comment>
<feature type="transmembrane region" description="Helical" evidence="5">
    <location>
        <begin position="162"/>
        <end position="181"/>
    </location>
</feature>
<keyword evidence="4 5" id="KW-0472">Membrane</keyword>
<dbReference type="PATRIC" id="fig|1379910.4.peg.1781"/>
<dbReference type="PANTHER" id="PTHR42038:SF2">
    <property type="entry name" value="TERPENE CYCLASE AUSL"/>
    <property type="match status" value="1"/>
</dbReference>
<feature type="transmembrane region" description="Helical" evidence="5">
    <location>
        <begin position="12"/>
        <end position="31"/>
    </location>
</feature>